<dbReference type="OMA" id="QHIVERP"/>
<dbReference type="CDD" id="cd00063">
    <property type="entry name" value="FN3"/>
    <property type="match status" value="2"/>
</dbReference>
<dbReference type="InterPro" id="IPR013783">
    <property type="entry name" value="Ig-like_fold"/>
</dbReference>
<dbReference type="InterPro" id="IPR040581">
    <property type="entry name" value="Thioredoxin_11"/>
</dbReference>
<feature type="domain" description="Fibronectin type-III" evidence="4">
    <location>
        <begin position="529"/>
        <end position="622"/>
    </location>
</feature>
<protein>
    <recommendedName>
        <fullName evidence="4">Fibronectin type-III domain-containing protein</fullName>
    </recommendedName>
</protein>
<keyword evidence="2" id="KW-0547">Nucleotide-binding</keyword>
<dbReference type="InterPro" id="IPR052090">
    <property type="entry name" value="Cytolytic_pore-forming_toxin"/>
</dbReference>
<dbReference type="KEGG" id="els:106024252"/>
<dbReference type="Pfam" id="PF21109">
    <property type="entry name" value="Stonustoxin_helical"/>
    <property type="match status" value="1"/>
</dbReference>
<evidence type="ECO:0000313" key="6">
    <source>
        <dbReference type="Proteomes" id="UP000265140"/>
    </source>
</evidence>
<proteinExistence type="inferred from homology"/>
<dbReference type="Proteomes" id="UP000265140">
    <property type="component" value="Chromosome 3"/>
</dbReference>
<dbReference type="Pfam" id="PF00041">
    <property type="entry name" value="fn3"/>
    <property type="match status" value="2"/>
</dbReference>
<dbReference type="GeneTree" id="ENSGT00390000014380"/>
<dbReference type="InterPro" id="IPR006703">
    <property type="entry name" value="G_AIG1"/>
</dbReference>
<dbReference type="Pfam" id="PF18078">
    <property type="entry name" value="Thioredoxin_11"/>
    <property type="match status" value="1"/>
</dbReference>
<name>A0A6Q2WWC0_ESOLU</name>
<comment type="similarity">
    <text evidence="1">Belongs to the TRAFAC class TrmE-Era-EngA-EngB-Septin-like GTPase superfamily. AIG1/Toc34/Toc159-like paraseptin GTPase family. IAN subfamily.</text>
</comment>
<reference evidence="5" key="2">
    <citation type="submission" date="2020-02" db="EMBL/GenBank/DDBJ databases">
        <title>Esox lucius (northern pike) genome, fEsoLuc1, primary haplotype.</title>
        <authorList>
            <person name="Myers G."/>
            <person name="Karagic N."/>
            <person name="Meyer A."/>
            <person name="Pippel M."/>
            <person name="Reichard M."/>
            <person name="Winkler S."/>
            <person name="Tracey A."/>
            <person name="Sims Y."/>
            <person name="Howe K."/>
            <person name="Rhie A."/>
            <person name="Formenti G."/>
            <person name="Durbin R."/>
            <person name="Fedrigo O."/>
            <person name="Jarvis E.D."/>
        </authorList>
    </citation>
    <scope>NUCLEOTIDE SEQUENCE [LARGE SCALE GENOMIC DNA]</scope>
</reference>
<keyword evidence="6" id="KW-1185">Reference proteome</keyword>
<feature type="coiled-coil region" evidence="3">
    <location>
        <begin position="1154"/>
        <end position="1195"/>
    </location>
</feature>
<dbReference type="PANTHER" id="PTHR31594">
    <property type="entry name" value="AIG1-TYPE G DOMAIN-CONTAINING PROTEIN"/>
    <property type="match status" value="1"/>
</dbReference>
<dbReference type="FunFam" id="3.40.50.300:FF:002049">
    <property type="entry name" value="Si:ch73-170d6.2"/>
    <property type="match status" value="1"/>
</dbReference>
<dbReference type="Gene3D" id="2.60.40.10">
    <property type="entry name" value="Immunoglobulins"/>
    <property type="match status" value="2"/>
</dbReference>
<dbReference type="GeneID" id="106024252"/>
<sequence length="1301" mass="147645">MGGRLPLMRKPVSEMTECDNVVELACLGRPFRLGMLYDRRNDSLIPGVTLWDNEDLQNNTDDRPQQNTEFEIIASDSIEDKSSALNVEASLKASFMAGLVKVEGSAKYLNDTKVSKKQARVTLKYKTTTSFRQLTMNHLGRGNVKYPHVFEDDTATHVVTGILYGAQAFFVFDREVTDTKDCQNVKGNLEMVIKKLINIEGQGSLKMNNTDNSHIEKFSCKFHGDFSLENNPTSFQEAMSVYQSLPKLLGGKGEHAVPLQVWLYPLKKLDSAAAQVIRQISIGLVMQAQTVLEHFTEMDMRCNDVMKNKVLQCFPEIAKKIISFKEICLEYKLNLQKTLSIKLQCIRGEGENESVLAEILRRSQHSPFSRKLLSEWMDCKEREINVLESFMKMMKDIKVVSSKGELDQNILNPDHKHAVCFAFTLLDSEEPYLTVLSDYLRDPTRSENRQDSEPYRDDVEKEQWYNSREVSNTMREQAKLFMDFADAHKDNKAIRFMVAAITNKKHKGASIYLFNDGSEITNNFEPPSKPEKPTACDITHDSVTINIHFPRFGSQDVTHYLVEYCVDGKDVWSQEKASRDDQTFTVSSLSPNTLYRFKYRAVCSVGQGPSSDISDIIKTLPTNPPGEPTVRSRSNIFTVHCQKPSIIGEGVSIENYIIEYRPESPGSTVDKSEWRKKTSPEEMCIIPGLQPNTEYTVRVRCDCGQAGRSKDSMSVTVCFKGYMSLAESIQLESQQLSPGPPSVYMIPLTEEDVHIDGCKRYRFGEENKVLNRTIMVLGSTGAGKTTLINGMINYILGVKWTDEIRFKMIDEGQSKSQAESQTSLVTAYKIYHQEHFQVPYSVTIVDTPGFGDTRGIERDRMLTGQIHNMFTSQKGVTEIDAVCFVTQASLARLTATQKYVFESVLSIFGKDIADNIRVLVTFADGQQPPVLEAIKNSEIPCPKTKQGLPVHFKFNNSALFADNTMTSSSKTCAAKDEDEDDEDDNVQNFDEMFWSMGVSSMKKFFSAVNKLETKSLVLTKEVLKERKQLETAVEGLQPQVNAGLAKLEEISQTTRIIEKHEADITANKDFEYELDITKAEKIDISGTGTFITNCQQCNVTCHYPCYIPDDNLKINCAAMTNGQCRVCPGKCIWNVHFNMKYRLEYTTVTEKRTYEELKEKYQSATEARMSDEEVIKKLKDDYENLQSMVNDLINQSAKCLARLKEIALKPNPLSTLDYIDMLIEGEKTELKPGYMARIRGLEKIKFQERFKLGMDKTELLPLDDNGKTTTKTKQGGVETEKPNWIFKKFKGFKDYFKHNDE</sequence>
<dbReference type="Bgee" id="ENSELUG00000007062">
    <property type="expression patterns" value="Expressed in mesonephros and 9 other cell types or tissues"/>
</dbReference>
<organism evidence="5 6">
    <name type="scientific">Esox lucius</name>
    <name type="common">Northern pike</name>
    <dbReference type="NCBI Taxonomy" id="8010"/>
    <lineage>
        <taxon>Eukaryota</taxon>
        <taxon>Metazoa</taxon>
        <taxon>Chordata</taxon>
        <taxon>Craniata</taxon>
        <taxon>Vertebrata</taxon>
        <taxon>Euteleostomi</taxon>
        <taxon>Actinopterygii</taxon>
        <taxon>Neopterygii</taxon>
        <taxon>Teleostei</taxon>
        <taxon>Protacanthopterygii</taxon>
        <taxon>Esociformes</taxon>
        <taxon>Esocidae</taxon>
        <taxon>Esox</taxon>
    </lineage>
</organism>
<dbReference type="InterPro" id="IPR056072">
    <property type="entry name" value="SNTX_MACPF/CDC-like_dom"/>
</dbReference>
<accession>A0A6Q2WWC0</accession>
<keyword evidence="3" id="KW-0175">Coiled coil</keyword>
<evidence type="ECO:0000256" key="3">
    <source>
        <dbReference type="SAM" id="Coils"/>
    </source>
</evidence>
<dbReference type="InterPro" id="IPR048997">
    <property type="entry name" value="Stonustoxin-like_helical"/>
</dbReference>
<dbReference type="InterPro" id="IPR003961">
    <property type="entry name" value="FN3_dom"/>
</dbReference>
<dbReference type="InterPro" id="IPR027417">
    <property type="entry name" value="P-loop_NTPase"/>
</dbReference>
<evidence type="ECO:0000256" key="1">
    <source>
        <dbReference type="ARBA" id="ARBA00008535"/>
    </source>
</evidence>
<dbReference type="Ensembl" id="ENSELUT00000051998.2">
    <property type="protein sequence ID" value="ENSELUP00000045994.2"/>
    <property type="gene ID" value="ENSELUG00000007062.3"/>
</dbReference>
<evidence type="ECO:0000256" key="2">
    <source>
        <dbReference type="ARBA" id="ARBA00022741"/>
    </source>
</evidence>
<dbReference type="GO" id="GO:0005525">
    <property type="term" value="F:GTP binding"/>
    <property type="evidence" value="ECO:0007669"/>
    <property type="project" value="InterPro"/>
</dbReference>
<dbReference type="Pfam" id="PF24674">
    <property type="entry name" value="MACPF_SNTX"/>
    <property type="match status" value="1"/>
</dbReference>
<dbReference type="CDD" id="cd00882">
    <property type="entry name" value="Ras_like_GTPase"/>
    <property type="match status" value="1"/>
</dbReference>
<dbReference type="Gene3D" id="3.40.50.300">
    <property type="entry name" value="P-loop containing nucleotide triphosphate hydrolases"/>
    <property type="match status" value="1"/>
</dbReference>
<dbReference type="SUPFAM" id="SSF49265">
    <property type="entry name" value="Fibronectin type III"/>
    <property type="match status" value="1"/>
</dbReference>
<reference evidence="5" key="4">
    <citation type="submission" date="2025-09" db="UniProtKB">
        <authorList>
            <consortium name="Ensembl"/>
        </authorList>
    </citation>
    <scope>IDENTIFICATION</scope>
</reference>
<dbReference type="SMART" id="SM00060">
    <property type="entry name" value="FN3"/>
    <property type="match status" value="2"/>
</dbReference>
<dbReference type="RefSeq" id="XP_028971378.2">
    <property type="nucleotide sequence ID" value="XM_029115545.2"/>
</dbReference>
<reference evidence="5" key="3">
    <citation type="submission" date="2025-08" db="UniProtKB">
        <authorList>
            <consortium name="Ensembl"/>
        </authorList>
    </citation>
    <scope>IDENTIFICATION</scope>
</reference>
<dbReference type="PANTHER" id="PTHR31594:SF16">
    <property type="entry name" value="SI:CH211-281L24.3"/>
    <property type="match status" value="1"/>
</dbReference>
<evidence type="ECO:0000313" key="5">
    <source>
        <dbReference type="Ensembl" id="ENSELUP00000045994.2"/>
    </source>
</evidence>
<dbReference type="InterPro" id="IPR036116">
    <property type="entry name" value="FN3_sf"/>
</dbReference>
<dbReference type="Pfam" id="PF04548">
    <property type="entry name" value="AIG1"/>
    <property type="match status" value="1"/>
</dbReference>
<reference evidence="6" key="1">
    <citation type="journal article" date="2014" name="PLoS ONE">
        <title>The genome and linkage map of the northern pike (Esox lucius): conserved synteny revealed between the salmonid sister group and the Neoteleostei.</title>
        <authorList>
            <person name="Rondeau E.B."/>
            <person name="Minkley D.R."/>
            <person name="Leong J.S."/>
            <person name="Messmer A.M."/>
            <person name="Jantzen J.R."/>
            <person name="von Schalburg K.R."/>
            <person name="Lemon C."/>
            <person name="Bird N.H."/>
            <person name="Koop B.F."/>
        </authorList>
    </citation>
    <scope>NUCLEOTIDE SEQUENCE</scope>
</reference>
<feature type="domain" description="Fibronectin type-III" evidence="4">
    <location>
        <begin position="624"/>
        <end position="722"/>
    </location>
</feature>
<evidence type="ECO:0000259" key="4">
    <source>
        <dbReference type="PROSITE" id="PS50853"/>
    </source>
</evidence>
<dbReference type="PROSITE" id="PS50853">
    <property type="entry name" value="FN3"/>
    <property type="match status" value="2"/>
</dbReference>
<dbReference type="SUPFAM" id="SSF52540">
    <property type="entry name" value="P-loop containing nucleoside triphosphate hydrolases"/>
    <property type="match status" value="1"/>
</dbReference>